<dbReference type="EMBL" id="JAECZO010000029">
    <property type="protein sequence ID" value="KAK7193958.1"/>
    <property type="molecule type" value="Genomic_DNA"/>
</dbReference>
<dbReference type="Proteomes" id="UP001430356">
    <property type="component" value="Unassembled WGS sequence"/>
</dbReference>
<feature type="region of interest" description="Disordered" evidence="1">
    <location>
        <begin position="357"/>
        <end position="386"/>
    </location>
</feature>
<protein>
    <submittedName>
        <fullName evidence="2">PUF nine target 1</fullName>
    </submittedName>
</protein>
<feature type="compositionally biased region" description="Pro residues" evidence="1">
    <location>
        <begin position="633"/>
        <end position="646"/>
    </location>
</feature>
<keyword evidence="3" id="KW-1185">Reference proteome</keyword>
<feature type="compositionally biased region" description="Low complexity" evidence="1">
    <location>
        <begin position="367"/>
        <end position="382"/>
    </location>
</feature>
<feature type="region of interest" description="Disordered" evidence="1">
    <location>
        <begin position="403"/>
        <end position="442"/>
    </location>
</feature>
<evidence type="ECO:0000256" key="1">
    <source>
        <dbReference type="SAM" id="MobiDB-lite"/>
    </source>
</evidence>
<feature type="compositionally biased region" description="Low complexity" evidence="1">
    <location>
        <begin position="598"/>
        <end position="616"/>
    </location>
</feature>
<dbReference type="Pfam" id="PF03415">
    <property type="entry name" value="Peptidase_C11"/>
    <property type="match status" value="1"/>
</dbReference>
<feature type="region of interest" description="Disordered" evidence="1">
    <location>
        <begin position="598"/>
        <end position="655"/>
    </location>
</feature>
<evidence type="ECO:0000313" key="2">
    <source>
        <dbReference type="EMBL" id="KAK7193958.1"/>
    </source>
</evidence>
<accession>A0AAW0EI63</accession>
<gene>
    <name evidence="2" type="ORF">NESM_000307500</name>
</gene>
<comment type="caution">
    <text evidence="2">The sequence shown here is derived from an EMBL/GenBank/DDBJ whole genome shotgun (WGS) entry which is preliminary data.</text>
</comment>
<organism evidence="2 3">
    <name type="scientific">Novymonas esmeraldas</name>
    <dbReference type="NCBI Taxonomy" id="1808958"/>
    <lineage>
        <taxon>Eukaryota</taxon>
        <taxon>Discoba</taxon>
        <taxon>Euglenozoa</taxon>
        <taxon>Kinetoplastea</taxon>
        <taxon>Metakinetoplastina</taxon>
        <taxon>Trypanosomatida</taxon>
        <taxon>Trypanosomatidae</taxon>
        <taxon>Novymonas</taxon>
    </lineage>
</organism>
<proteinExistence type="predicted"/>
<feature type="compositionally biased region" description="Polar residues" evidence="1">
    <location>
        <begin position="424"/>
        <end position="442"/>
    </location>
</feature>
<dbReference type="AlphaFoldDB" id="A0AAW0EI63"/>
<feature type="region of interest" description="Disordered" evidence="1">
    <location>
        <begin position="258"/>
        <end position="287"/>
    </location>
</feature>
<dbReference type="InterPro" id="IPR005077">
    <property type="entry name" value="Peptidase_C11"/>
</dbReference>
<reference evidence="2 3" key="1">
    <citation type="journal article" date="2021" name="MBio">
        <title>A New Model Trypanosomatid, Novymonas esmeraldas: Genomic Perception of Its 'Candidatus Pandoraea novymonadis' Endosymbiont.</title>
        <authorList>
            <person name="Zakharova A."/>
            <person name="Saura A."/>
            <person name="Butenko A."/>
            <person name="Podesvova L."/>
            <person name="Warmusova S."/>
            <person name="Kostygov A.Y."/>
            <person name="Nenarokova A."/>
            <person name="Lukes J."/>
            <person name="Opperdoes F.R."/>
            <person name="Yurchenko V."/>
        </authorList>
    </citation>
    <scope>NUCLEOTIDE SEQUENCE [LARGE SCALE GENOMIC DNA]</scope>
    <source>
        <strain evidence="2 3">E262AT.01</strain>
    </source>
</reference>
<name>A0AAW0EI63_9TRYP</name>
<sequence>MPPKRCPNRLLVLCASINDVTAWPFWKFLQMKKIRGVTDMAMLAFNSDGGSFEARIDGDRYHLKNFAKVRGYQHEMFESFVHRWHDPGRSYFVYGGHGMGDYMELEQDRVSLQAHELAAVFGTRTFEAVLFDACFMSNIDCAYHLRHNTRYIGACEGYMWEPDTALDYHVFNTHNASAMSRFKDPLHILRVIQADYCSKAARGDFAILDTTHAAELRQFVQEHVVQRAYDRATLYSLPQQDRLQRMAEASLQAAIAEHGHPGGDANVMDSAGGSSRVGRPRTAPSSPELLALATAGRPTRRQRVLQAIQFEHSLYPSEVEDKQLLDLKSYLTDMLLEERQREAWEAAALGPQRRIAAGRRRVRRDGGTAASSASPSSSSSFAVWTPPPSRALSVDRHGRLPAAAPALGTPFPVTAPAGDAAISRDSSQSASTTVSPASLSPSYKGSAQEGLDLLHKVVVSHVPPKAAAIYAAQLGGLSFTMHEYSPMSRPTEPWVVESKRLLRRRAKQYLRDGELSEVVLTSPLTSACDTGEAVLAAVDRASAAVAAAAASATSASGTNSGAVAPPLTTAAAAAAASVHPSHARAGAVSDVAAAPRASALPPASSSGYSSSSVSSGSGSGNGSNAGSGAVTPAAPPPRAASCPPPTQTQRQTTAC</sequence>
<evidence type="ECO:0000313" key="3">
    <source>
        <dbReference type="Proteomes" id="UP001430356"/>
    </source>
</evidence>